<evidence type="ECO:0000256" key="1">
    <source>
        <dbReference type="ARBA" id="ARBA00004651"/>
    </source>
</evidence>
<dbReference type="Pfam" id="PF01569">
    <property type="entry name" value="PAP2"/>
    <property type="match status" value="1"/>
</dbReference>
<evidence type="ECO:0000256" key="3">
    <source>
        <dbReference type="ARBA" id="ARBA00022692"/>
    </source>
</evidence>
<evidence type="ECO:0000313" key="10">
    <source>
        <dbReference type="Proteomes" id="UP001363035"/>
    </source>
</evidence>
<dbReference type="PANTHER" id="PTHR14969:SF62">
    <property type="entry name" value="DECAPRENYLPHOSPHORYL-5-PHOSPHORIBOSE PHOSPHATASE RV3807C-RELATED"/>
    <property type="match status" value="1"/>
</dbReference>
<organism evidence="9 10">
    <name type="scientific">Sphingobacterium tenebrionis</name>
    <dbReference type="NCBI Taxonomy" id="3111775"/>
    <lineage>
        <taxon>Bacteria</taxon>
        <taxon>Pseudomonadati</taxon>
        <taxon>Bacteroidota</taxon>
        <taxon>Sphingobacteriia</taxon>
        <taxon>Sphingobacteriales</taxon>
        <taxon>Sphingobacteriaceae</taxon>
        <taxon>Sphingobacterium</taxon>
    </lineage>
</organism>
<feature type="transmembrane region" description="Helical" evidence="7">
    <location>
        <begin position="6"/>
        <end position="22"/>
    </location>
</feature>
<keyword evidence="3 7" id="KW-0812">Transmembrane</keyword>
<dbReference type="Gene3D" id="1.20.144.10">
    <property type="entry name" value="Phosphatidic acid phosphatase type 2/haloperoxidase"/>
    <property type="match status" value="1"/>
</dbReference>
<reference evidence="9 10" key="1">
    <citation type="submission" date="2024-01" db="EMBL/GenBank/DDBJ databases">
        <title>Sphingobacterium tenebrionis sp. nov., a novel endophyte isolated from tenebrio molitor intestines.</title>
        <authorList>
            <person name="Zhang C."/>
        </authorList>
    </citation>
    <scope>NUCLEOTIDE SEQUENCE [LARGE SCALE GENOMIC DNA]</scope>
    <source>
        <strain evidence="9 10">PU5-4</strain>
    </source>
</reference>
<feature type="transmembrane region" description="Helical" evidence="7">
    <location>
        <begin position="34"/>
        <end position="60"/>
    </location>
</feature>
<evidence type="ECO:0000313" key="9">
    <source>
        <dbReference type="EMBL" id="MEI5983953.1"/>
    </source>
</evidence>
<dbReference type="SUPFAM" id="SSF48317">
    <property type="entry name" value="Acid phosphatase/Vanadium-dependent haloperoxidase"/>
    <property type="match status" value="1"/>
</dbReference>
<feature type="transmembrane region" description="Helical" evidence="7">
    <location>
        <begin position="141"/>
        <end position="161"/>
    </location>
</feature>
<evidence type="ECO:0000259" key="8">
    <source>
        <dbReference type="SMART" id="SM00014"/>
    </source>
</evidence>
<dbReference type="InterPro" id="IPR036938">
    <property type="entry name" value="PAP2/HPO_sf"/>
</dbReference>
<keyword evidence="6 7" id="KW-0472">Membrane</keyword>
<dbReference type="Proteomes" id="UP001363035">
    <property type="component" value="Unassembled WGS sequence"/>
</dbReference>
<feature type="transmembrane region" description="Helical" evidence="7">
    <location>
        <begin position="66"/>
        <end position="84"/>
    </location>
</feature>
<accession>A0ABU8I2T9</accession>
<dbReference type="InterPro" id="IPR000326">
    <property type="entry name" value="PAP2/HPO"/>
</dbReference>
<keyword evidence="2" id="KW-1003">Cell membrane</keyword>
<proteinExistence type="predicted"/>
<evidence type="ECO:0000256" key="5">
    <source>
        <dbReference type="ARBA" id="ARBA00022989"/>
    </source>
</evidence>
<evidence type="ECO:0000256" key="7">
    <source>
        <dbReference type="SAM" id="Phobius"/>
    </source>
</evidence>
<evidence type="ECO:0000256" key="6">
    <source>
        <dbReference type="ARBA" id="ARBA00023136"/>
    </source>
</evidence>
<name>A0ABU8I2T9_9SPHI</name>
<keyword evidence="4" id="KW-0378">Hydrolase</keyword>
<dbReference type="SMART" id="SM00014">
    <property type="entry name" value="acidPPc"/>
    <property type="match status" value="1"/>
</dbReference>
<keyword evidence="5 7" id="KW-1133">Transmembrane helix</keyword>
<dbReference type="PANTHER" id="PTHR14969">
    <property type="entry name" value="SPHINGOSINE-1-PHOSPHATE PHOSPHOHYDROLASE"/>
    <property type="match status" value="1"/>
</dbReference>
<dbReference type="RefSeq" id="WP_167554248.1">
    <property type="nucleotide sequence ID" value="NZ_JAYLLN010000004.1"/>
</dbReference>
<comment type="subcellular location">
    <subcellularLocation>
        <location evidence="1">Cell membrane</location>
        <topology evidence="1">Multi-pass membrane protein</topology>
    </subcellularLocation>
</comment>
<sequence length="205" mass="23396">MSIFFVWYVLISVIVFSTPRISSFQWINSMNHQILDYFFSLLTQFGDGIFVMLVAVLFFFLRSRKIGIAIAASYIGSGLICSVLKRSFQAHRPAFFLKEDPSFHSLSWLPLSHHNAFPSGHTTSAFALAFTLMLFSKDKRLAMMAMVLACLTGYSRVYLGQHFLDDVWFGSILGAGFSCLYFLMYSYFGEKKLSRSQLFPPSFKI</sequence>
<protein>
    <submittedName>
        <fullName evidence="9">Phosphatase PAP2 family protein</fullName>
    </submittedName>
</protein>
<dbReference type="EMBL" id="JAYLLN010000004">
    <property type="protein sequence ID" value="MEI5983953.1"/>
    <property type="molecule type" value="Genomic_DNA"/>
</dbReference>
<gene>
    <name evidence="9" type="ORF">VJ786_03460</name>
</gene>
<keyword evidence="10" id="KW-1185">Reference proteome</keyword>
<evidence type="ECO:0000256" key="2">
    <source>
        <dbReference type="ARBA" id="ARBA00022475"/>
    </source>
</evidence>
<evidence type="ECO:0000256" key="4">
    <source>
        <dbReference type="ARBA" id="ARBA00022801"/>
    </source>
</evidence>
<feature type="domain" description="Phosphatidic acid phosphatase type 2/haloperoxidase" evidence="8">
    <location>
        <begin position="65"/>
        <end position="182"/>
    </location>
</feature>
<comment type="caution">
    <text evidence="9">The sequence shown here is derived from an EMBL/GenBank/DDBJ whole genome shotgun (WGS) entry which is preliminary data.</text>
</comment>
<feature type="transmembrane region" description="Helical" evidence="7">
    <location>
        <begin position="167"/>
        <end position="188"/>
    </location>
</feature>